<dbReference type="RefSeq" id="WP_023363727.1">
    <property type="nucleotide sequence ID" value="NC_022657.1"/>
</dbReference>
<evidence type="ECO:0000256" key="2">
    <source>
        <dbReference type="ARBA" id="ARBA00022448"/>
    </source>
</evidence>
<dbReference type="HOGENOM" id="CLU_034180_11_0_11"/>
<dbReference type="GO" id="GO:0022857">
    <property type="term" value="F:transmembrane transporter activity"/>
    <property type="evidence" value="ECO:0007669"/>
    <property type="project" value="InterPro"/>
</dbReference>
<evidence type="ECO:0000256" key="6">
    <source>
        <dbReference type="ARBA" id="ARBA00023136"/>
    </source>
</evidence>
<dbReference type="KEGG" id="afs:AFR_24355"/>
<feature type="transmembrane region" description="Helical" evidence="7">
    <location>
        <begin position="224"/>
        <end position="244"/>
    </location>
</feature>
<sequence>MSALADLRPLRESPPFRRLWLGTTASGFGGQLGAFAVVYYVWEHTRSAAMVGLVGLVTAVPMIVLALAGSAFMDHVDRRLLAFRCSCGQLVVSLGMAAVAATDIGGVPLMLVLAGLGSAFASVGGPAKRTFIPALLTGDRLAAGLALSHLSFQLAMLLGPATAGLVTAQWGTTWCFVIDAVTFAFALIGIAGLPRGVESAEGRPGAAAVVDGFRFTARTPEVRGAFLADLAATMLAMPFALFPLINAEKFGGRPEILGLFTTAVAVGGVLASVLSGLATRRRHPGTVLLVCGTVWAVSLGFVGLTGHLLIVLSLLAVAGAADTWAVVSRGTVVQTATPVAYRGRVASLEHIVGSAGPELGNLRAGLVATVTSGAASLALGGILSVIATGLIAVTTPALRRFTVPEVEPEMHDRSAGVPGA</sequence>
<evidence type="ECO:0000256" key="7">
    <source>
        <dbReference type="SAM" id="Phobius"/>
    </source>
</evidence>
<dbReference type="Gene3D" id="1.20.1250.20">
    <property type="entry name" value="MFS general substrate transporter like domains"/>
    <property type="match status" value="1"/>
</dbReference>
<dbReference type="InterPro" id="IPR010290">
    <property type="entry name" value="TM_effector"/>
</dbReference>
<feature type="transmembrane region" description="Helical" evidence="7">
    <location>
        <begin position="20"/>
        <end position="42"/>
    </location>
</feature>
<evidence type="ECO:0000256" key="1">
    <source>
        <dbReference type="ARBA" id="ARBA00004429"/>
    </source>
</evidence>
<feature type="transmembrane region" description="Helical" evidence="7">
    <location>
        <begin position="48"/>
        <end position="69"/>
    </location>
</feature>
<dbReference type="SUPFAM" id="SSF103473">
    <property type="entry name" value="MFS general substrate transporter"/>
    <property type="match status" value="1"/>
</dbReference>
<dbReference type="PROSITE" id="PS50850">
    <property type="entry name" value="MFS"/>
    <property type="match status" value="1"/>
</dbReference>
<feature type="transmembrane region" description="Helical" evidence="7">
    <location>
        <begin position="81"/>
        <end position="101"/>
    </location>
</feature>
<dbReference type="AlphaFoldDB" id="U5W2A0"/>
<dbReference type="Proteomes" id="UP000017746">
    <property type="component" value="Chromosome"/>
</dbReference>
<proteinExistence type="predicted"/>
<dbReference type="InterPro" id="IPR036259">
    <property type="entry name" value="MFS_trans_sf"/>
</dbReference>
<dbReference type="eggNOG" id="COG2814">
    <property type="taxonomic scope" value="Bacteria"/>
</dbReference>
<feature type="transmembrane region" description="Helical" evidence="7">
    <location>
        <begin position="287"/>
        <end position="320"/>
    </location>
</feature>
<accession>U5W2A0</accession>
<evidence type="ECO:0000313" key="9">
    <source>
        <dbReference type="EMBL" id="AGZ43137.1"/>
    </source>
</evidence>
<organism evidence="9 10">
    <name type="scientific">Actinoplanes friuliensis DSM 7358</name>
    <dbReference type="NCBI Taxonomy" id="1246995"/>
    <lineage>
        <taxon>Bacteria</taxon>
        <taxon>Bacillati</taxon>
        <taxon>Actinomycetota</taxon>
        <taxon>Actinomycetes</taxon>
        <taxon>Micromonosporales</taxon>
        <taxon>Micromonosporaceae</taxon>
        <taxon>Actinoplanes</taxon>
    </lineage>
</organism>
<keyword evidence="10" id="KW-1185">Reference proteome</keyword>
<keyword evidence="6 7" id="KW-0472">Membrane</keyword>
<keyword evidence="2" id="KW-0813">Transport</keyword>
<dbReference type="PANTHER" id="PTHR23513">
    <property type="entry name" value="INTEGRAL MEMBRANE EFFLUX PROTEIN-RELATED"/>
    <property type="match status" value="1"/>
</dbReference>
<dbReference type="PATRIC" id="fig|1246995.3.peg.4934"/>
<feature type="transmembrane region" description="Helical" evidence="7">
    <location>
        <begin position="139"/>
        <end position="159"/>
    </location>
</feature>
<keyword evidence="4 7" id="KW-0812">Transmembrane</keyword>
<feature type="transmembrane region" description="Helical" evidence="7">
    <location>
        <begin position="256"/>
        <end position="275"/>
    </location>
</feature>
<evidence type="ECO:0000256" key="4">
    <source>
        <dbReference type="ARBA" id="ARBA00022692"/>
    </source>
</evidence>
<dbReference type="PANTHER" id="PTHR23513:SF9">
    <property type="entry name" value="ENTEROBACTIN EXPORTER ENTS"/>
    <property type="match status" value="1"/>
</dbReference>
<evidence type="ECO:0000259" key="8">
    <source>
        <dbReference type="PROSITE" id="PS50850"/>
    </source>
</evidence>
<gene>
    <name evidence="9" type="ORF">AFR_24355</name>
</gene>
<protein>
    <submittedName>
        <fullName evidence="9">Major facilitator transporter</fullName>
    </submittedName>
</protein>
<evidence type="ECO:0000313" key="10">
    <source>
        <dbReference type="Proteomes" id="UP000017746"/>
    </source>
</evidence>
<dbReference type="InterPro" id="IPR020846">
    <property type="entry name" value="MFS_dom"/>
</dbReference>
<reference evidence="9 10" key="1">
    <citation type="journal article" date="2014" name="J. Biotechnol.">
        <title>Complete genome sequence of the actinobacterium Actinoplanes friuliensis HAG 010964, producer of the lipopeptide antibiotic friulimycin.</title>
        <authorList>
            <person name="Ruckert C."/>
            <person name="Szczepanowski R."/>
            <person name="Albersmeier A."/>
            <person name="Goesmann A."/>
            <person name="Fischer N."/>
            <person name="Steinkamper A."/>
            <person name="Puhler A."/>
            <person name="Biener R."/>
            <person name="Schwartz D."/>
            <person name="Kalinowski J."/>
        </authorList>
    </citation>
    <scope>NUCLEOTIDE SEQUENCE [LARGE SCALE GENOMIC DNA]</scope>
    <source>
        <strain evidence="9 10">DSM 7358</strain>
    </source>
</reference>
<evidence type="ECO:0000256" key="5">
    <source>
        <dbReference type="ARBA" id="ARBA00022989"/>
    </source>
</evidence>
<feature type="domain" description="Major facilitator superfamily (MFS) profile" evidence="8">
    <location>
        <begin position="217"/>
        <end position="420"/>
    </location>
</feature>
<feature type="transmembrane region" description="Helical" evidence="7">
    <location>
        <begin position="366"/>
        <end position="393"/>
    </location>
</feature>
<dbReference type="Pfam" id="PF05977">
    <property type="entry name" value="MFS_3"/>
    <property type="match status" value="1"/>
</dbReference>
<comment type="subcellular location">
    <subcellularLocation>
        <location evidence="1">Cell inner membrane</location>
        <topology evidence="1">Multi-pass membrane protein</topology>
    </subcellularLocation>
</comment>
<keyword evidence="5 7" id="KW-1133">Transmembrane helix</keyword>
<dbReference type="GO" id="GO:0005886">
    <property type="term" value="C:plasma membrane"/>
    <property type="evidence" value="ECO:0007669"/>
    <property type="project" value="UniProtKB-SubCell"/>
</dbReference>
<feature type="transmembrane region" description="Helical" evidence="7">
    <location>
        <begin position="171"/>
        <end position="193"/>
    </location>
</feature>
<evidence type="ECO:0000256" key="3">
    <source>
        <dbReference type="ARBA" id="ARBA00022475"/>
    </source>
</evidence>
<name>U5W2A0_9ACTN</name>
<feature type="transmembrane region" description="Helical" evidence="7">
    <location>
        <begin position="107"/>
        <end position="127"/>
    </location>
</feature>
<dbReference type="CDD" id="cd06173">
    <property type="entry name" value="MFS_MefA_like"/>
    <property type="match status" value="1"/>
</dbReference>
<dbReference type="STRING" id="1246995.AFR_24355"/>
<dbReference type="EMBL" id="CP006272">
    <property type="protein sequence ID" value="AGZ43137.1"/>
    <property type="molecule type" value="Genomic_DNA"/>
</dbReference>
<keyword evidence="3" id="KW-1003">Cell membrane</keyword>